<dbReference type="GO" id="GO:0000149">
    <property type="term" value="F:SNARE binding"/>
    <property type="evidence" value="ECO:0007669"/>
    <property type="project" value="TreeGrafter"/>
</dbReference>
<dbReference type="SUPFAM" id="SSF49562">
    <property type="entry name" value="C2 domain (Calcium/lipid-binding domain, CaLB)"/>
    <property type="match status" value="1"/>
</dbReference>
<dbReference type="GO" id="GO:0030276">
    <property type="term" value="F:clathrin binding"/>
    <property type="evidence" value="ECO:0007669"/>
    <property type="project" value="TreeGrafter"/>
</dbReference>
<dbReference type="PANTHER" id="PTHR10024:SF351">
    <property type="entry name" value="SYNAPTOTAGMIN-4-LIKE"/>
    <property type="match status" value="1"/>
</dbReference>
<reference evidence="4 5" key="1">
    <citation type="submission" date="2023-11" db="EMBL/GenBank/DDBJ databases">
        <title>Halocaridina rubra genome assembly.</title>
        <authorList>
            <person name="Smith C."/>
        </authorList>
    </citation>
    <scope>NUCLEOTIDE SEQUENCE [LARGE SCALE GENOMIC DNA]</scope>
    <source>
        <strain evidence="4">EP-1</strain>
        <tissue evidence="4">Whole</tissue>
    </source>
</reference>
<dbReference type="InterPro" id="IPR035892">
    <property type="entry name" value="C2_domain_sf"/>
</dbReference>
<dbReference type="AlphaFoldDB" id="A0AAN8XAU7"/>
<keyword evidence="2" id="KW-0812">Transmembrane</keyword>
<dbReference type="GO" id="GO:0005886">
    <property type="term" value="C:plasma membrane"/>
    <property type="evidence" value="ECO:0007669"/>
    <property type="project" value="TreeGrafter"/>
</dbReference>
<dbReference type="Pfam" id="PF00168">
    <property type="entry name" value="C2"/>
    <property type="match status" value="1"/>
</dbReference>
<dbReference type="GO" id="GO:0001786">
    <property type="term" value="F:phosphatidylserine binding"/>
    <property type="evidence" value="ECO:0007669"/>
    <property type="project" value="TreeGrafter"/>
</dbReference>
<dbReference type="PANTHER" id="PTHR10024">
    <property type="entry name" value="SYNAPTOTAGMIN"/>
    <property type="match status" value="1"/>
</dbReference>
<comment type="caution">
    <text evidence="4">The sequence shown here is derived from an EMBL/GenBank/DDBJ whole genome shotgun (WGS) entry which is preliminary data.</text>
</comment>
<evidence type="ECO:0000313" key="5">
    <source>
        <dbReference type="Proteomes" id="UP001381693"/>
    </source>
</evidence>
<dbReference type="GO" id="GO:0005509">
    <property type="term" value="F:calcium ion binding"/>
    <property type="evidence" value="ECO:0007669"/>
    <property type="project" value="TreeGrafter"/>
</dbReference>
<dbReference type="GO" id="GO:0030424">
    <property type="term" value="C:axon"/>
    <property type="evidence" value="ECO:0007669"/>
    <property type="project" value="TreeGrafter"/>
</dbReference>
<keyword evidence="2" id="KW-0472">Membrane</keyword>
<evidence type="ECO:0000256" key="1">
    <source>
        <dbReference type="SAM" id="MobiDB-lite"/>
    </source>
</evidence>
<feature type="domain" description="C2" evidence="3">
    <location>
        <begin position="283"/>
        <end position="384"/>
    </location>
</feature>
<feature type="transmembrane region" description="Helical" evidence="2">
    <location>
        <begin position="6"/>
        <end position="27"/>
    </location>
</feature>
<dbReference type="InterPro" id="IPR000008">
    <property type="entry name" value="C2_dom"/>
</dbReference>
<dbReference type="GO" id="GO:0048791">
    <property type="term" value="P:calcium ion-regulated exocytosis of neurotransmitter"/>
    <property type="evidence" value="ECO:0007669"/>
    <property type="project" value="TreeGrafter"/>
</dbReference>
<dbReference type="GO" id="GO:0006906">
    <property type="term" value="P:vesicle fusion"/>
    <property type="evidence" value="ECO:0007669"/>
    <property type="project" value="TreeGrafter"/>
</dbReference>
<organism evidence="4 5">
    <name type="scientific">Halocaridina rubra</name>
    <name type="common">Hawaiian red shrimp</name>
    <dbReference type="NCBI Taxonomy" id="373956"/>
    <lineage>
        <taxon>Eukaryota</taxon>
        <taxon>Metazoa</taxon>
        <taxon>Ecdysozoa</taxon>
        <taxon>Arthropoda</taxon>
        <taxon>Crustacea</taxon>
        <taxon>Multicrustacea</taxon>
        <taxon>Malacostraca</taxon>
        <taxon>Eumalacostraca</taxon>
        <taxon>Eucarida</taxon>
        <taxon>Decapoda</taxon>
        <taxon>Pleocyemata</taxon>
        <taxon>Caridea</taxon>
        <taxon>Atyoidea</taxon>
        <taxon>Atyidae</taxon>
        <taxon>Halocaridina</taxon>
    </lineage>
</organism>
<keyword evidence="5" id="KW-1185">Reference proteome</keyword>
<evidence type="ECO:0000259" key="3">
    <source>
        <dbReference type="Pfam" id="PF00168"/>
    </source>
</evidence>
<evidence type="ECO:0000256" key="2">
    <source>
        <dbReference type="SAM" id="Phobius"/>
    </source>
</evidence>
<accession>A0AAN8XAU7</accession>
<protein>
    <recommendedName>
        <fullName evidence="3">C2 domain-containing protein</fullName>
    </recommendedName>
</protein>
<sequence>MEGAYGSVGLVASVMFLVLIIITIVWYDPHYLKGIPKQVGQGDSHVDEGLFAVLKQEKRAMSAESLFSTAITDSLHRGSLLRSQELSLSTQSLSYHSSDNKPSETNSLRQPLTLQNSPNVAFDLLWSAENTSLLVHVARVTNLPSTFQNATVSYTVTIDKPGNESTTRTSNKFRKAAANTDCSQMFTFPVLLEEAQHSKVIIEFQARKSKHLLYCTLGELHYQVPPNLSPNKQISTCKPLVTKKQGDERIKEPRKESISGPIGSLWGELQILAQYQVTGHAKGRVKVMVIKGQSALVSKDSGSYRVEMIVKKERETQMTYNTKTRHGPKPIWKTPMIFDAAQEEMKNYEVDLSLVRVSRRKKSTTIGLTSLGLDASTAGKQQWHAIMTEPNKEVAMWHPITYADWL</sequence>
<evidence type="ECO:0000313" key="4">
    <source>
        <dbReference type="EMBL" id="KAK7075259.1"/>
    </source>
</evidence>
<dbReference type="GO" id="GO:0070382">
    <property type="term" value="C:exocytic vesicle"/>
    <property type="evidence" value="ECO:0007669"/>
    <property type="project" value="TreeGrafter"/>
</dbReference>
<dbReference type="GO" id="GO:0098793">
    <property type="term" value="C:presynapse"/>
    <property type="evidence" value="ECO:0007669"/>
    <property type="project" value="GOC"/>
</dbReference>
<keyword evidence="2" id="KW-1133">Transmembrane helix</keyword>
<proteinExistence type="predicted"/>
<dbReference type="Gene3D" id="2.60.40.150">
    <property type="entry name" value="C2 domain"/>
    <property type="match status" value="1"/>
</dbReference>
<dbReference type="GO" id="GO:0005544">
    <property type="term" value="F:calcium-dependent phospholipid binding"/>
    <property type="evidence" value="ECO:0007669"/>
    <property type="project" value="TreeGrafter"/>
</dbReference>
<feature type="region of interest" description="Disordered" evidence="1">
    <location>
        <begin position="92"/>
        <end position="111"/>
    </location>
</feature>
<dbReference type="Proteomes" id="UP001381693">
    <property type="component" value="Unassembled WGS sequence"/>
</dbReference>
<gene>
    <name evidence="4" type="ORF">SK128_001723</name>
</gene>
<name>A0AAN8XAU7_HALRR</name>
<dbReference type="EMBL" id="JAXCGZ010011339">
    <property type="protein sequence ID" value="KAK7075259.1"/>
    <property type="molecule type" value="Genomic_DNA"/>
</dbReference>